<protein>
    <submittedName>
        <fullName evidence="2">Uncharacterized protein</fullName>
    </submittedName>
</protein>
<gene>
    <name evidence="2" type="ORF">N7U66_10000</name>
</gene>
<reference evidence="2" key="1">
    <citation type="submission" date="2022-11" db="EMBL/GenBank/DDBJ databases">
        <title>Lacinutrix neustonica HL-RS19T sp. nov., isolated from the surface microlayer sample of brackish Lake Shihwa.</title>
        <authorList>
            <person name="Choi J.Y."/>
            <person name="Hwang C.Y."/>
        </authorList>
    </citation>
    <scope>NUCLEOTIDE SEQUENCE</scope>
    <source>
        <strain evidence="2">HL-RS19</strain>
    </source>
</reference>
<feature type="chain" id="PRO_5038943684" evidence="1">
    <location>
        <begin position="26"/>
        <end position="108"/>
    </location>
</feature>
<name>A0A9E8SFE4_9FLAO</name>
<sequence length="108" mass="12061">MRNLKNVMSAVTMAIVLLVSVNVSAQENEYSKQRIEEVKSNLRQGMSSFVESVKPFYKKGMSYNTFKLGLIGENNKKITDEGNALLNKSYAYLSKGISSKEILASDSR</sequence>
<dbReference type="Proteomes" id="UP001164705">
    <property type="component" value="Chromosome"/>
</dbReference>
<dbReference type="RefSeq" id="WP_267678357.1">
    <property type="nucleotide sequence ID" value="NZ_CP113088.1"/>
</dbReference>
<organism evidence="2 3">
    <name type="scientific">Lacinutrix neustonica</name>
    <dbReference type="NCBI Taxonomy" id="2980107"/>
    <lineage>
        <taxon>Bacteria</taxon>
        <taxon>Pseudomonadati</taxon>
        <taxon>Bacteroidota</taxon>
        <taxon>Flavobacteriia</taxon>
        <taxon>Flavobacteriales</taxon>
        <taxon>Flavobacteriaceae</taxon>
        <taxon>Lacinutrix</taxon>
    </lineage>
</organism>
<dbReference type="KEGG" id="lnu:N7U66_10000"/>
<dbReference type="AlphaFoldDB" id="A0A9E8SFE4"/>
<dbReference type="EMBL" id="CP113088">
    <property type="protein sequence ID" value="WAC03722.1"/>
    <property type="molecule type" value="Genomic_DNA"/>
</dbReference>
<accession>A0A9E8SFE4</accession>
<proteinExistence type="predicted"/>
<keyword evidence="1" id="KW-0732">Signal</keyword>
<evidence type="ECO:0000256" key="1">
    <source>
        <dbReference type="SAM" id="SignalP"/>
    </source>
</evidence>
<feature type="signal peptide" evidence="1">
    <location>
        <begin position="1"/>
        <end position="25"/>
    </location>
</feature>
<evidence type="ECO:0000313" key="3">
    <source>
        <dbReference type="Proteomes" id="UP001164705"/>
    </source>
</evidence>
<evidence type="ECO:0000313" key="2">
    <source>
        <dbReference type="EMBL" id="WAC03722.1"/>
    </source>
</evidence>
<keyword evidence="3" id="KW-1185">Reference proteome</keyword>